<proteinExistence type="predicted"/>
<name>A0A0A9CH25_ARUDO</name>
<sequence>MKIDEALYWQELKSLRPQSSKHKGILPSEILDRLSKFLSTATPVMQVCSTST</sequence>
<reference evidence="1" key="2">
    <citation type="journal article" date="2015" name="Data Brief">
        <title>Shoot transcriptome of the giant reed, Arundo donax.</title>
        <authorList>
            <person name="Barrero R.A."/>
            <person name="Guerrero F.D."/>
            <person name="Moolhuijzen P."/>
            <person name="Goolsby J.A."/>
            <person name="Tidwell J."/>
            <person name="Bellgard S.E."/>
            <person name="Bellgard M.I."/>
        </authorList>
    </citation>
    <scope>NUCLEOTIDE SEQUENCE</scope>
    <source>
        <tissue evidence="1">Shoot tissue taken approximately 20 cm above the soil surface</tissue>
    </source>
</reference>
<organism evidence="1">
    <name type="scientific">Arundo donax</name>
    <name type="common">Giant reed</name>
    <name type="synonym">Donax arundinaceus</name>
    <dbReference type="NCBI Taxonomy" id="35708"/>
    <lineage>
        <taxon>Eukaryota</taxon>
        <taxon>Viridiplantae</taxon>
        <taxon>Streptophyta</taxon>
        <taxon>Embryophyta</taxon>
        <taxon>Tracheophyta</taxon>
        <taxon>Spermatophyta</taxon>
        <taxon>Magnoliopsida</taxon>
        <taxon>Liliopsida</taxon>
        <taxon>Poales</taxon>
        <taxon>Poaceae</taxon>
        <taxon>PACMAD clade</taxon>
        <taxon>Arundinoideae</taxon>
        <taxon>Arundineae</taxon>
        <taxon>Arundo</taxon>
    </lineage>
</organism>
<protein>
    <submittedName>
        <fullName evidence="1">Uncharacterized protein</fullName>
    </submittedName>
</protein>
<reference evidence="1" key="1">
    <citation type="submission" date="2014-09" db="EMBL/GenBank/DDBJ databases">
        <authorList>
            <person name="Magalhaes I.L.F."/>
            <person name="Oliveira U."/>
            <person name="Santos F.R."/>
            <person name="Vidigal T.H.D.A."/>
            <person name="Brescovit A.D."/>
            <person name="Santos A.J."/>
        </authorList>
    </citation>
    <scope>NUCLEOTIDE SEQUENCE</scope>
    <source>
        <tissue evidence="1">Shoot tissue taken approximately 20 cm above the soil surface</tissue>
    </source>
</reference>
<evidence type="ECO:0000313" key="1">
    <source>
        <dbReference type="EMBL" id="JAD70822.1"/>
    </source>
</evidence>
<accession>A0A0A9CH25</accession>
<dbReference type="AlphaFoldDB" id="A0A0A9CH25"/>
<dbReference type="EMBL" id="GBRH01227073">
    <property type="protein sequence ID" value="JAD70822.1"/>
    <property type="molecule type" value="Transcribed_RNA"/>
</dbReference>